<dbReference type="InterPro" id="IPR003959">
    <property type="entry name" value="ATPase_AAA_core"/>
</dbReference>
<keyword evidence="7" id="KW-1185">Reference proteome</keyword>
<sequence length="534" mass="56492">MAPTNSFAAIYPGAFERLEQLFSCFAGHSASTNQEADLASAIFGDSCIPNGSLVLLDGPSGVGKSFLVHELARAHGLECTTINLGLVNLNFPLNKPRGIEHLFLSALSTKRVVILDNVETLCSEFETAQAVVTCLRACLDAGLSCALVIATTRVPDRISIPVKSLVTDLISLAVPGSPQRSSLVQYYAQRLQQELASNPATAAFIATVDAAAIAPQCHGWVHADAASLFMHAKASLLVDGVPSGVTATAFLQSLIPSITPMTLRSSAVDVVDVPSTRFSMVGGLEHAKSALTTSIVWMHQHHAAFARLGITPTAGVLLYGPPGTGKTLLARALAGECGINYLSTSIAQLVQSYVGESEKRIAALFRAARAAAPCVVFLDEIDAMFRSREGGETGSMSSKMITQLMMELDESASRGVVVLGATNHPYAMDASVLRPGRLDTHVYVGLPSAEDRRQILSLYAAPLGDATAAVTDEVVVLTDGFSGADLKALVRRAAGVMTRRRGETLVVEDLLTALKGTKPSIRAEDLKRLEAWQP</sequence>
<evidence type="ECO:0000313" key="7">
    <source>
        <dbReference type="Proteomes" id="UP000054350"/>
    </source>
</evidence>
<evidence type="ECO:0000256" key="1">
    <source>
        <dbReference type="ARBA" id="ARBA00022741"/>
    </source>
</evidence>
<dbReference type="EMBL" id="GG745339">
    <property type="protein sequence ID" value="KNE62171.1"/>
    <property type="molecule type" value="Genomic_DNA"/>
</dbReference>
<proteinExistence type="inferred from homology"/>
<reference evidence="7" key="2">
    <citation type="submission" date="2009-11" db="EMBL/GenBank/DDBJ databases">
        <title>The Genome Sequence of Allomyces macrogynus strain ATCC 38327.</title>
        <authorList>
            <consortium name="The Broad Institute Genome Sequencing Platform"/>
            <person name="Russ C."/>
            <person name="Cuomo C."/>
            <person name="Shea T."/>
            <person name="Young S.K."/>
            <person name="Zeng Q."/>
            <person name="Koehrsen M."/>
            <person name="Haas B."/>
            <person name="Borodovsky M."/>
            <person name="Guigo R."/>
            <person name="Alvarado L."/>
            <person name="Berlin A."/>
            <person name="Borenstein D."/>
            <person name="Chen Z."/>
            <person name="Engels R."/>
            <person name="Freedman E."/>
            <person name="Gellesch M."/>
            <person name="Goldberg J."/>
            <person name="Griggs A."/>
            <person name="Gujja S."/>
            <person name="Heiman D."/>
            <person name="Hepburn T."/>
            <person name="Howarth C."/>
            <person name="Jen D."/>
            <person name="Larson L."/>
            <person name="Lewis B."/>
            <person name="Mehta T."/>
            <person name="Park D."/>
            <person name="Pearson M."/>
            <person name="Roberts A."/>
            <person name="Saif S."/>
            <person name="Shenoy N."/>
            <person name="Sisk P."/>
            <person name="Stolte C."/>
            <person name="Sykes S."/>
            <person name="Walk T."/>
            <person name="White J."/>
            <person name="Yandava C."/>
            <person name="Burger G."/>
            <person name="Gray M.W."/>
            <person name="Holland P.W.H."/>
            <person name="King N."/>
            <person name="Lang F.B.F."/>
            <person name="Roger A.J."/>
            <person name="Ruiz-Trillo I."/>
            <person name="Lander E."/>
            <person name="Nusbaum C."/>
        </authorList>
    </citation>
    <scope>NUCLEOTIDE SEQUENCE [LARGE SCALE GENOMIC DNA]</scope>
    <source>
        <strain evidence="7">ATCC 38327</strain>
    </source>
</reference>
<dbReference type="eggNOG" id="KOG0730">
    <property type="taxonomic scope" value="Eukaryota"/>
</dbReference>
<dbReference type="OrthoDB" id="10254455at2759"/>
<dbReference type="InterPro" id="IPR050168">
    <property type="entry name" value="AAA_ATPase_domain"/>
</dbReference>
<dbReference type="PANTHER" id="PTHR23077:SF117">
    <property type="entry name" value="AAA+ ATPASE DOMAIN-CONTAINING PROTEIN"/>
    <property type="match status" value="1"/>
</dbReference>
<dbReference type="InterPro" id="IPR003593">
    <property type="entry name" value="AAA+_ATPase"/>
</dbReference>
<dbReference type="Pfam" id="PF00004">
    <property type="entry name" value="AAA"/>
    <property type="match status" value="2"/>
</dbReference>
<dbReference type="VEuPathDB" id="FungiDB:AMAG_07417"/>
<evidence type="ECO:0000256" key="2">
    <source>
        <dbReference type="ARBA" id="ARBA00022840"/>
    </source>
</evidence>
<dbReference type="GO" id="GO:0005524">
    <property type="term" value="F:ATP binding"/>
    <property type="evidence" value="ECO:0007669"/>
    <property type="project" value="UniProtKB-KW"/>
</dbReference>
<evidence type="ECO:0000256" key="3">
    <source>
        <dbReference type="ARBA" id="ARBA00023054"/>
    </source>
</evidence>
<dbReference type="Pfam" id="PF17862">
    <property type="entry name" value="AAA_lid_3"/>
    <property type="match status" value="1"/>
</dbReference>
<dbReference type="PROSITE" id="PS00674">
    <property type="entry name" value="AAA"/>
    <property type="match status" value="1"/>
</dbReference>
<dbReference type="GO" id="GO:0016887">
    <property type="term" value="F:ATP hydrolysis activity"/>
    <property type="evidence" value="ECO:0007669"/>
    <property type="project" value="InterPro"/>
</dbReference>
<dbReference type="STRING" id="578462.A0A0L0SI32"/>
<dbReference type="OMA" id="NESIKWE"/>
<dbReference type="Gene3D" id="1.10.8.60">
    <property type="match status" value="1"/>
</dbReference>
<dbReference type="InterPro" id="IPR041569">
    <property type="entry name" value="AAA_lid_3"/>
</dbReference>
<protein>
    <recommendedName>
        <fullName evidence="5">AAA+ ATPase domain-containing protein</fullName>
    </recommendedName>
</protein>
<dbReference type="InterPro" id="IPR003960">
    <property type="entry name" value="ATPase_AAA_CS"/>
</dbReference>
<dbReference type="SUPFAM" id="SSF52540">
    <property type="entry name" value="P-loop containing nucleoside triphosphate hydrolases"/>
    <property type="match status" value="2"/>
</dbReference>
<comment type="similarity">
    <text evidence="4">Belongs to the AAA ATPase family.</text>
</comment>
<organism evidence="6 7">
    <name type="scientific">Allomyces macrogynus (strain ATCC 38327)</name>
    <name type="common">Allomyces javanicus var. macrogynus</name>
    <dbReference type="NCBI Taxonomy" id="578462"/>
    <lineage>
        <taxon>Eukaryota</taxon>
        <taxon>Fungi</taxon>
        <taxon>Fungi incertae sedis</taxon>
        <taxon>Blastocladiomycota</taxon>
        <taxon>Blastocladiomycetes</taxon>
        <taxon>Blastocladiales</taxon>
        <taxon>Blastocladiaceae</taxon>
        <taxon>Allomyces</taxon>
    </lineage>
</organism>
<evidence type="ECO:0000313" key="6">
    <source>
        <dbReference type="EMBL" id="KNE62171.1"/>
    </source>
</evidence>
<name>A0A0L0SI32_ALLM3</name>
<dbReference type="AlphaFoldDB" id="A0A0L0SI32"/>
<dbReference type="FunFam" id="3.40.50.300:FF:001025">
    <property type="entry name" value="ATPase family, AAA domain-containing 2B"/>
    <property type="match status" value="1"/>
</dbReference>
<dbReference type="Gene3D" id="3.40.50.300">
    <property type="entry name" value="P-loop containing nucleotide triphosphate hydrolases"/>
    <property type="match status" value="2"/>
</dbReference>
<keyword evidence="2 4" id="KW-0067">ATP-binding</keyword>
<feature type="domain" description="AAA+ ATPase" evidence="5">
    <location>
        <begin position="312"/>
        <end position="448"/>
    </location>
</feature>
<dbReference type="SMART" id="SM00382">
    <property type="entry name" value="AAA"/>
    <property type="match status" value="2"/>
</dbReference>
<accession>A0A0L0SI32</accession>
<keyword evidence="1 4" id="KW-0547">Nucleotide-binding</keyword>
<gene>
    <name evidence="6" type="ORF">AMAG_07417</name>
</gene>
<evidence type="ECO:0000256" key="4">
    <source>
        <dbReference type="RuleBase" id="RU003651"/>
    </source>
</evidence>
<reference evidence="6 7" key="1">
    <citation type="submission" date="2009-11" db="EMBL/GenBank/DDBJ databases">
        <title>Annotation of Allomyces macrogynus ATCC 38327.</title>
        <authorList>
            <consortium name="The Broad Institute Genome Sequencing Platform"/>
            <person name="Russ C."/>
            <person name="Cuomo C."/>
            <person name="Burger G."/>
            <person name="Gray M.W."/>
            <person name="Holland P.W.H."/>
            <person name="King N."/>
            <person name="Lang F.B.F."/>
            <person name="Roger A.J."/>
            <person name="Ruiz-Trillo I."/>
            <person name="Young S.K."/>
            <person name="Zeng Q."/>
            <person name="Gargeya S."/>
            <person name="Fitzgerald M."/>
            <person name="Haas B."/>
            <person name="Abouelleil A."/>
            <person name="Alvarado L."/>
            <person name="Arachchi H.M."/>
            <person name="Berlin A."/>
            <person name="Chapman S.B."/>
            <person name="Gearin G."/>
            <person name="Goldberg J."/>
            <person name="Griggs A."/>
            <person name="Gujja S."/>
            <person name="Hansen M."/>
            <person name="Heiman D."/>
            <person name="Howarth C."/>
            <person name="Larimer J."/>
            <person name="Lui A."/>
            <person name="MacDonald P.J.P."/>
            <person name="McCowen C."/>
            <person name="Montmayeur A."/>
            <person name="Murphy C."/>
            <person name="Neiman D."/>
            <person name="Pearson M."/>
            <person name="Priest M."/>
            <person name="Roberts A."/>
            <person name="Saif S."/>
            <person name="Shea T."/>
            <person name="Sisk P."/>
            <person name="Stolte C."/>
            <person name="Sykes S."/>
            <person name="Wortman J."/>
            <person name="Nusbaum C."/>
            <person name="Birren B."/>
        </authorList>
    </citation>
    <scope>NUCLEOTIDE SEQUENCE [LARGE SCALE GENOMIC DNA]</scope>
    <source>
        <strain evidence="6 7">ATCC 38327</strain>
    </source>
</reference>
<dbReference type="InterPro" id="IPR027417">
    <property type="entry name" value="P-loop_NTPase"/>
</dbReference>
<dbReference type="Proteomes" id="UP000054350">
    <property type="component" value="Unassembled WGS sequence"/>
</dbReference>
<feature type="domain" description="AAA+ ATPase" evidence="5">
    <location>
        <begin position="50"/>
        <end position="176"/>
    </location>
</feature>
<keyword evidence="3" id="KW-0175">Coiled coil</keyword>
<dbReference type="PANTHER" id="PTHR23077">
    <property type="entry name" value="AAA-FAMILY ATPASE"/>
    <property type="match status" value="1"/>
</dbReference>
<evidence type="ECO:0000259" key="5">
    <source>
        <dbReference type="SMART" id="SM00382"/>
    </source>
</evidence>